<evidence type="ECO:0000313" key="2">
    <source>
        <dbReference type="EMBL" id="KAK3746463.1"/>
    </source>
</evidence>
<name>A0AAE0YI57_9GAST</name>
<evidence type="ECO:0000313" key="3">
    <source>
        <dbReference type="Proteomes" id="UP001283361"/>
    </source>
</evidence>
<evidence type="ECO:0000256" key="1">
    <source>
        <dbReference type="SAM" id="MobiDB-lite"/>
    </source>
</evidence>
<keyword evidence="3" id="KW-1185">Reference proteome</keyword>
<dbReference type="AlphaFoldDB" id="A0AAE0YI57"/>
<comment type="caution">
    <text evidence="2">The sequence shown here is derived from an EMBL/GenBank/DDBJ whole genome shotgun (WGS) entry which is preliminary data.</text>
</comment>
<proteinExistence type="predicted"/>
<sequence>MSVCPSVLGKVRYLPLVSGLDMISFTTSQIRRRHAWRTRPHLMEITLVNFRKNKTGKDEVNGQAVEQNKKKGVRSTTQDFPTTSRHRAATATRGRLALPYLDVKMLQLVFRGVCAADDNRETPPGAA</sequence>
<protein>
    <submittedName>
        <fullName evidence="2">Uncharacterized protein</fullName>
    </submittedName>
</protein>
<dbReference type="EMBL" id="JAWDGP010006142">
    <property type="protein sequence ID" value="KAK3746463.1"/>
    <property type="molecule type" value="Genomic_DNA"/>
</dbReference>
<feature type="region of interest" description="Disordered" evidence="1">
    <location>
        <begin position="66"/>
        <end position="88"/>
    </location>
</feature>
<organism evidence="2 3">
    <name type="scientific">Elysia crispata</name>
    <name type="common">lettuce slug</name>
    <dbReference type="NCBI Taxonomy" id="231223"/>
    <lineage>
        <taxon>Eukaryota</taxon>
        <taxon>Metazoa</taxon>
        <taxon>Spiralia</taxon>
        <taxon>Lophotrochozoa</taxon>
        <taxon>Mollusca</taxon>
        <taxon>Gastropoda</taxon>
        <taxon>Heterobranchia</taxon>
        <taxon>Euthyneura</taxon>
        <taxon>Panpulmonata</taxon>
        <taxon>Sacoglossa</taxon>
        <taxon>Placobranchoidea</taxon>
        <taxon>Plakobranchidae</taxon>
        <taxon>Elysia</taxon>
    </lineage>
</organism>
<dbReference type="Proteomes" id="UP001283361">
    <property type="component" value="Unassembled WGS sequence"/>
</dbReference>
<accession>A0AAE0YI57</accession>
<reference evidence="2" key="1">
    <citation type="journal article" date="2023" name="G3 (Bethesda)">
        <title>A reference genome for the long-term kleptoplast-retaining sea slug Elysia crispata morphotype clarki.</title>
        <authorList>
            <person name="Eastman K.E."/>
            <person name="Pendleton A.L."/>
            <person name="Shaikh M.A."/>
            <person name="Suttiyut T."/>
            <person name="Ogas R."/>
            <person name="Tomko P."/>
            <person name="Gavelis G."/>
            <person name="Widhalm J.R."/>
            <person name="Wisecaver J.H."/>
        </authorList>
    </citation>
    <scope>NUCLEOTIDE SEQUENCE</scope>
    <source>
        <strain evidence="2">ECLA1</strain>
    </source>
</reference>
<gene>
    <name evidence="2" type="ORF">RRG08_017471</name>
</gene>